<dbReference type="Pfam" id="PF04264">
    <property type="entry name" value="YceI"/>
    <property type="match status" value="1"/>
</dbReference>
<organism evidence="2 3">
    <name type="scientific">Candidatus Vogelbacteria bacterium RIFOXYD1_FULL_44_32</name>
    <dbReference type="NCBI Taxonomy" id="1802438"/>
    <lineage>
        <taxon>Bacteria</taxon>
        <taxon>Candidatus Vogeliibacteriota</taxon>
    </lineage>
</organism>
<reference evidence="2 3" key="1">
    <citation type="journal article" date="2016" name="Nat. Commun.">
        <title>Thousands of microbial genomes shed light on interconnected biogeochemical processes in an aquifer system.</title>
        <authorList>
            <person name="Anantharaman K."/>
            <person name="Brown C.T."/>
            <person name="Hug L.A."/>
            <person name="Sharon I."/>
            <person name="Castelle C.J."/>
            <person name="Probst A.J."/>
            <person name="Thomas B.C."/>
            <person name="Singh A."/>
            <person name="Wilkins M.J."/>
            <person name="Karaoz U."/>
            <person name="Brodie E.L."/>
            <person name="Williams K.H."/>
            <person name="Hubbard S.S."/>
            <person name="Banfield J.F."/>
        </authorList>
    </citation>
    <scope>NUCLEOTIDE SEQUENCE [LARGE SCALE GENOMIC DNA]</scope>
</reference>
<dbReference type="STRING" id="1802438.A2571_02315"/>
<proteinExistence type="predicted"/>
<evidence type="ECO:0000313" key="2">
    <source>
        <dbReference type="EMBL" id="OHA58581.1"/>
    </source>
</evidence>
<dbReference type="AlphaFoldDB" id="A0A1G2QF18"/>
<dbReference type="InterPro" id="IPR007372">
    <property type="entry name" value="Lipid/polyisoprenoid-bd_YceI"/>
</dbReference>
<dbReference type="PANTHER" id="PTHR34406">
    <property type="entry name" value="PROTEIN YCEI"/>
    <property type="match status" value="1"/>
</dbReference>
<dbReference type="EMBL" id="MHTJ01000003">
    <property type="protein sequence ID" value="OHA58581.1"/>
    <property type="molecule type" value="Genomic_DNA"/>
</dbReference>
<dbReference type="SUPFAM" id="SSF101874">
    <property type="entry name" value="YceI-like"/>
    <property type="match status" value="1"/>
</dbReference>
<dbReference type="PANTHER" id="PTHR34406:SF1">
    <property type="entry name" value="PROTEIN YCEI"/>
    <property type="match status" value="1"/>
</dbReference>
<evidence type="ECO:0000259" key="1">
    <source>
        <dbReference type="SMART" id="SM00867"/>
    </source>
</evidence>
<sequence>MTIVILIVIILGGIWFASKAKTPSIIDNTDNATSTTDTLVSTMPADGSYELIASATKVEWTGTKSLIADYKDVGTIGLKEGSFAVAEGKITTGKIVFDMKTIAGEETSNKVMPIANLGKHLQSADFFDVVKFPTATFNLTRAEVVGGSNGGTFIFTGDLELKGVKNEVQFPVKFSQNLSGQTLMTGEFEIDRTKWDIKYGSTKFFQDLGDNVIADEVNVKFEATAEVK</sequence>
<accession>A0A1G2QF18</accession>
<dbReference type="Gene3D" id="2.40.128.110">
    <property type="entry name" value="Lipid/polyisoprenoid-binding, YceI-like"/>
    <property type="match status" value="1"/>
</dbReference>
<gene>
    <name evidence="2" type="ORF">A2571_02315</name>
</gene>
<feature type="domain" description="Lipid/polyisoprenoid-binding YceI-like" evidence="1">
    <location>
        <begin position="48"/>
        <end position="226"/>
    </location>
</feature>
<evidence type="ECO:0000313" key="3">
    <source>
        <dbReference type="Proteomes" id="UP000177043"/>
    </source>
</evidence>
<dbReference type="SMART" id="SM00867">
    <property type="entry name" value="YceI"/>
    <property type="match status" value="1"/>
</dbReference>
<comment type="caution">
    <text evidence="2">The sequence shown here is derived from an EMBL/GenBank/DDBJ whole genome shotgun (WGS) entry which is preliminary data.</text>
</comment>
<dbReference type="InterPro" id="IPR036761">
    <property type="entry name" value="TTHA0802/YceI-like_sf"/>
</dbReference>
<name>A0A1G2QF18_9BACT</name>
<dbReference type="Proteomes" id="UP000177043">
    <property type="component" value="Unassembled WGS sequence"/>
</dbReference>
<protein>
    <recommendedName>
        <fullName evidence="1">Lipid/polyisoprenoid-binding YceI-like domain-containing protein</fullName>
    </recommendedName>
</protein>